<proteinExistence type="predicted"/>
<dbReference type="SUPFAM" id="SSF50978">
    <property type="entry name" value="WD40 repeat-like"/>
    <property type="match status" value="1"/>
</dbReference>
<dbReference type="GO" id="GO:0031428">
    <property type="term" value="C:box C/D methylation guide snoRNP complex"/>
    <property type="evidence" value="ECO:0007669"/>
    <property type="project" value="EnsemblFungi"/>
</dbReference>
<reference evidence="7 9" key="1">
    <citation type="journal article" date="2016" name="PLoS ONE">
        <title>Sequence Assembly of Yarrowia lipolytica Strain W29/CLIB89 Shows Transposable Element Diversity.</title>
        <authorList>
            <person name="Magnan C."/>
            <person name="Yu J."/>
            <person name="Chang I."/>
            <person name="Jahn E."/>
            <person name="Kanomata Y."/>
            <person name="Wu J."/>
            <person name="Zeller M."/>
            <person name="Oakes M."/>
            <person name="Baldi P."/>
            <person name="Sandmeyer S."/>
        </authorList>
    </citation>
    <scope>NUCLEOTIDE SEQUENCE [LARGE SCALE GENOMIC DNA]</scope>
    <source>
        <strain evidence="7">CLIB89</strain>
        <strain evidence="9">CLIB89(W29)</strain>
    </source>
</reference>
<dbReference type="KEGG" id="yli:2905832"/>
<evidence type="ECO:0000256" key="5">
    <source>
        <dbReference type="PROSITE-ProRule" id="PRU00221"/>
    </source>
</evidence>
<sequence length="493" mass="55273">MVDSFFSNPKKRSKAPKRDERRGKKAVAKPQRPNVADEDITSESENEEEQFFENPDTANSSEDEEETQADKRRRLANQYLENLKDEMGEIGFDAADLDRENLSRRLEEDVAEDKGLIYRFLDVKANSFSRVHKSRFRPTAVACRYPYAYTVGRDVELVKWDISDVTKPRVLKVVYGNRHASKDAFNPKEDYKGHIDDILCVAVSPDGKYVATGSKDKTICVWAAESLSCLHVFHTRDRRGVVMGLAFRRNTNQLYAACADLKVRTFSLDQMSQVETLFGHQDVVADISALAGERCLTVGSRDRTAVVWKIADESRLTFRGGDIKDFPEGSIDCCSMIDSHYFVTGSDNGSICLWSLSKKKPVFIERRAHGVEERPETDLPHTGEAEADKVPLPAQSPRYITAIHAIPYSDIFLTGSWSGEIKVWKLGSEMRSFTQIATLPNVKGVVDSIDVSEHGSRGKEVFAVVAAVSKQLRIGRFLNVGGRNGLYTGELVL</sequence>
<feature type="region of interest" description="Disordered" evidence="6">
    <location>
        <begin position="1"/>
        <end position="70"/>
    </location>
</feature>
<dbReference type="PROSITE" id="PS50082">
    <property type="entry name" value="WD_REPEATS_2"/>
    <property type="match status" value="2"/>
</dbReference>
<evidence type="ECO:0000313" key="10">
    <source>
        <dbReference type="Proteomes" id="UP000256601"/>
    </source>
</evidence>
<dbReference type="OrthoDB" id="189968at2759"/>
<dbReference type="AlphaFoldDB" id="A0A1D8N5M8"/>
<dbReference type="EMBL" id="KZ859087">
    <property type="protein sequence ID" value="RDW23402.1"/>
    <property type="molecule type" value="Genomic_DNA"/>
</dbReference>
<evidence type="ECO:0000313" key="7">
    <source>
        <dbReference type="EMBL" id="AOW00938.1"/>
    </source>
</evidence>
<evidence type="ECO:0000256" key="4">
    <source>
        <dbReference type="ARBA" id="ARBA00023242"/>
    </source>
</evidence>
<name>A0A1D8N5M8_YARLL</name>
<dbReference type="RefSeq" id="XP_500295.1">
    <property type="nucleotide sequence ID" value="XM_500295.1"/>
</dbReference>
<dbReference type="SMART" id="SM00320">
    <property type="entry name" value="WD40"/>
    <property type="match status" value="5"/>
</dbReference>
<accession>A0A1D8N5M8</accession>
<dbReference type="PANTHER" id="PTHR19865:SF0">
    <property type="entry name" value="U3 SMALL NUCLEOLAR RNA-INTERACTING PROTEIN 2"/>
    <property type="match status" value="1"/>
</dbReference>
<dbReference type="VEuPathDB" id="FungiDB:YALI1_A21630g"/>
<keyword evidence="3" id="KW-0677">Repeat</keyword>
<feature type="compositionally biased region" description="Acidic residues" evidence="6">
    <location>
        <begin position="36"/>
        <end position="51"/>
    </location>
</feature>
<dbReference type="GO" id="GO:0034511">
    <property type="term" value="F:U3 snoRNA binding"/>
    <property type="evidence" value="ECO:0007669"/>
    <property type="project" value="EnsemblFungi"/>
</dbReference>
<keyword evidence="2 5" id="KW-0853">WD repeat</keyword>
<dbReference type="InterPro" id="IPR036322">
    <property type="entry name" value="WD40_repeat_dom_sf"/>
</dbReference>
<evidence type="ECO:0000256" key="3">
    <source>
        <dbReference type="ARBA" id="ARBA00022737"/>
    </source>
</evidence>
<gene>
    <name evidence="8" type="ORF">B0I71DRAFT_135997</name>
    <name evidence="7" type="ORF">YALI1_A21630g</name>
</gene>
<reference evidence="8 10" key="2">
    <citation type="submission" date="2018-07" db="EMBL/GenBank/DDBJ databases">
        <title>Draft Genome Assemblies for Five Robust Yarrowia lipolytica Strains Exhibiting High Lipid Production and Pentose Sugar Utilization and Sugar Alcohol Secretion from Undetoxified Lignocellulosic Biomass Hydrolysates.</title>
        <authorList>
            <consortium name="DOE Joint Genome Institute"/>
            <person name="Walker C."/>
            <person name="Ryu S."/>
            <person name="Na H."/>
            <person name="Zane M."/>
            <person name="LaButti K."/>
            <person name="Lipzen A."/>
            <person name="Haridas S."/>
            <person name="Barry K."/>
            <person name="Grigoriev I.V."/>
            <person name="Quarterman J."/>
            <person name="Slininger P."/>
            <person name="Dien B."/>
            <person name="Trinh C.T."/>
        </authorList>
    </citation>
    <scope>NUCLEOTIDE SEQUENCE [LARGE SCALE GENOMIC DNA]</scope>
    <source>
        <strain evidence="8 10">YB392</strain>
    </source>
</reference>
<evidence type="ECO:0000256" key="2">
    <source>
        <dbReference type="ARBA" id="ARBA00022574"/>
    </source>
</evidence>
<evidence type="ECO:0000256" key="6">
    <source>
        <dbReference type="SAM" id="MobiDB-lite"/>
    </source>
</evidence>
<dbReference type="PROSITE" id="PS50294">
    <property type="entry name" value="WD_REPEATS_REGION"/>
    <property type="match status" value="1"/>
</dbReference>
<dbReference type="GO" id="GO:0032040">
    <property type="term" value="C:small-subunit processome"/>
    <property type="evidence" value="ECO:0007669"/>
    <property type="project" value="EnsemblFungi"/>
</dbReference>
<dbReference type="PANTHER" id="PTHR19865">
    <property type="entry name" value="U3 SMALL NUCLEOLAR RNA INTERACTING PROTEIN 2"/>
    <property type="match status" value="1"/>
</dbReference>
<dbReference type="EMBL" id="CP017553">
    <property type="protein sequence ID" value="AOW00938.1"/>
    <property type="molecule type" value="Genomic_DNA"/>
</dbReference>
<evidence type="ECO:0000313" key="8">
    <source>
        <dbReference type="EMBL" id="RDW23402.1"/>
    </source>
</evidence>
<dbReference type="Proteomes" id="UP000256601">
    <property type="component" value="Unassembled WGS sequence"/>
</dbReference>
<keyword evidence="4" id="KW-0539">Nucleus</keyword>
<dbReference type="Pfam" id="PF00400">
    <property type="entry name" value="WD40"/>
    <property type="match status" value="4"/>
</dbReference>
<comment type="subcellular location">
    <subcellularLocation>
        <location evidence="1">Nucleus</location>
    </subcellularLocation>
</comment>
<dbReference type="GeneID" id="2905832"/>
<dbReference type="OMA" id="MPEQARM"/>
<dbReference type="InterPro" id="IPR015943">
    <property type="entry name" value="WD40/YVTN_repeat-like_dom_sf"/>
</dbReference>
<dbReference type="GO" id="GO:0000447">
    <property type="term" value="P:endonucleolytic cleavage in ITS1 to separate SSU-rRNA from 5.8S rRNA and LSU-rRNA from tricistronic rRNA transcript (SSU-rRNA, 5.8S rRNA, LSU-rRNA)"/>
    <property type="evidence" value="ECO:0007669"/>
    <property type="project" value="EnsemblFungi"/>
</dbReference>
<dbReference type="InterPro" id="IPR039241">
    <property type="entry name" value="Rrp9-like"/>
</dbReference>
<dbReference type="Proteomes" id="UP000182444">
    <property type="component" value="Chromosome 1A"/>
</dbReference>
<feature type="repeat" description="WD" evidence="5">
    <location>
        <begin position="191"/>
        <end position="232"/>
    </location>
</feature>
<organism evidence="7 9">
    <name type="scientific">Yarrowia lipolytica</name>
    <name type="common">Candida lipolytica</name>
    <dbReference type="NCBI Taxonomy" id="4952"/>
    <lineage>
        <taxon>Eukaryota</taxon>
        <taxon>Fungi</taxon>
        <taxon>Dikarya</taxon>
        <taxon>Ascomycota</taxon>
        <taxon>Saccharomycotina</taxon>
        <taxon>Dipodascomycetes</taxon>
        <taxon>Dipodascales</taxon>
        <taxon>Dipodascales incertae sedis</taxon>
        <taxon>Yarrowia</taxon>
    </lineage>
</organism>
<feature type="repeat" description="WD" evidence="5">
    <location>
        <begin position="277"/>
        <end position="318"/>
    </location>
</feature>
<protein>
    <submittedName>
        <fullName evidence="8">WD40-repeat-containing domain protein</fullName>
    </submittedName>
</protein>
<dbReference type="VEuPathDB" id="FungiDB:YALI0_A20614g"/>
<dbReference type="Gene3D" id="2.130.10.10">
    <property type="entry name" value="YVTN repeat-like/Quinoprotein amine dehydrogenase"/>
    <property type="match status" value="1"/>
</dbReference>
<evidence type="ECO:0000256" key="1">
    <source>
        <dbReference type="ARBA" id="ARBA00004123"/>
    </source>
</evidence>
<dbReference type="GO" id="GO:0000480">
    <property type="term" value="P:endonucleolytic cleavage in 5'-ETS of tricistronic rRNA transcript (SSU-rRNA, 5.8S rRNA, LSU-rRNA)"/>
    <property type="evidence" value="ECO:0007669"/>
    <property type="project" value="EnsemblFungi"/>
</dbReference>
<dbReference type="InterPro" id="IPR001680">
    <property type="entry name" value="WD40_rpt"/>
</dbReference>
<dbReference type="eggNOG" id="KOG0299">
    <property type="taxonomic scope" value="Eukaryota"/>
</dbReference>
<evidence type="ECO:0000313" key="9">
    <source>
        <dbReference type="Proteomes" id="UP000182444"/>
    </source>
</evidence>
<dbReference type="GO" id="GO:0000472">
    <property type="term" value="P:endonucleolytic cleavage to generate mature 5'-end of SSU-rRNA from (SSU-rRNA, 5.8S rRNA, LSU-rRNA)"/>
    <property type="evidence" value="ECO:0007669"/>
    <property type="project" value="EnsemblFungi"/>
</dbReference>